<dbReference type="Proteomes" id="UP000317550">
    <property type="component" value="Chromosome"/>
</dbReference>
<gene>
    <name evidence="1" type="ORF">FNU76_02330</name>
</gene>
<dbReference type="EMBL" id="CP041730">
    <property type="protein sequence ID" value="QDQ25281.1"/>
    <property type="molecule type" value="Genomic_DNA"/>
</dbReference>
<reference evidence="2" key="1">
    <citation type="submission" date="2019-07" db="EMBL/GenBank/DDBJ databases">
        <title>Chitinimonas sp. nov., isolated from Ny-Alesund, arctica soil.</title>
        <authorList>
            <person name="Xu Q."/>
            <person name="Peng F."/>
        </authorList>
    </citation>
    <scope>NUCLEOTIDE SEQUENCE [LARGE SCALE GENOMIC DNA]</scope>
    <source>
        <strain evidence="2">R3-44</strain>
    </source>
</reference>
<name>A0A516SAV9_9NEIS</name>
<keyword evidence="2" id="KW-1185">Reference proteome</keyword>
<accession>A0A516SAV9</accession>
<dbReference type="AlphaFoldDB" id="A0A516SAV9"/>
<organism evidence="1 2">
    <name type="scientific">Chitinimonas arctica</name>
    <dbReference type="NCBI Taxonomy" id="2594795"/>
    <lineage>
        <taxon>Bacteria</taxon>
        <taxon>Pseudomonadati</taxon>
        <taxon>Pseudomonadota</taxon>
        <taxon>Betaproteobacteria</taxon>
        <taxon>Neisseriales</taxon>
        <taxon>Chitinibacteraceae</taxon>
        <taxon>Chitinimonas</taxon>
    </lineage>
</organism>
<evidence type="ECO:0000313" key="2">
    <source>
        <dbReference type="Proteomes" id="UP000317550"/>
    </source>
</evidence>
<proteinExistence type="predicted"/>
<protein>
    <submittedName>
        <fullName evidence="1">Uncharacterized protein</fullName>
    </submittedName>
</protein>
<dbReference type="RefSeq" id="WP_143856206.1">
    <property type="nucleotide sequence ID" value="NZ_CP041730.1"/>
</dbReference>
<evidence type="ECO:0000313" key="1">
    <source>
        <dbReference type="EMBL" id="QDQ25281.1"/>
    </source>
</evidence>
<sequence>MPTFGKMCIPRADTWEPLYTIPAGEPTININMVNCSTSTVNVGIAIGVGGVVNGDRMEWKTPLEPEGTISNVLERSGFTPSAGETIFVRASAVGVVDVRAYGFSN</sequence>
<dbReference type="KEGG" id="cari:FNU76_02330"/>